<dbReference type="PRINTS" id="PR00109">
    <property type="entry name" value="TYRKINASE"/>
</dbReference>
<evidence type="ECO:0000256" key="8">
    <source>
        <dbReference type="ARBA" id="ARBA00047899"/>
    </source>
</evidence>
<dbReference type="SUPFAM" id="SSF56112">
    <property type="entry name" value="Protein kinase-like (PK-like)"/>
    <property type="match status" value="1"/>
</dbReference>
<evidence type="ECO:0000313" key="13">
    <source>
        <dbReference type="RefSeq" id="XP_029635165.1"/>
    </source>
</evidence>
<feature type="region of interest" description="Disordered" evidence="10">
    <location>
        <begin position="324"/>
        <end position="401"/>
    </location>
</feature>
<evidence type="ECO:0000256" key="5">
    <source>
        <dbReference type="ARBA" id="ARBA00022741"/>
    </source>
</evidence>
<accession>A0A6P7SAF2</accession>
<evidence type="ECO:0000256" key="10">
    <source>
        <dbReference type="SAM" id="MobiDB-lite"/>
    </source>
</evidence>
<dbReference type="GO" id="GO:0004674">
    <property type="term" value="F:protein serine/threonine kinase activity"/>
    <property type="evidence" value="ECO:0007669"/>
    <property type="project" value="UniProtKB-KW"/>
</dbReference>
<gene>
    <name evidence="13" type="primary">LOC115210651</name>
</gene>
<dbReference type="SMART" id="SM00220">
    <property type="entry name" value="S_TKc"/>
    <property type="match status" value="1"/>
</dbReference>
<dbReference type="AlphaFoldDB" id="A0A6P7SAF2"/>
<keyword evidence="12" id="KW-1185">Reference proteome</keyword>
<dbReference type="PROSITE" id="PS00108">
    <property type="entry name" value="PROTEIN_KINASE_ST"/>
    <property type="match status" value="1"/>
</dbReference>
<dbReference type="InterPro" id="IPR008271">
    <property type="entry name" value="Ser/Thr_kinase_AS"/>
</dbReference>
<dbReference type="GO" id="GO:0005524">
    <property type="term" value="F:ATP binding"/>
    <property type="evidence" value="ECO:0007669"/>
    <property type="project" value="UniProtKB-KW"/>
</dbReference>
<dbReference type="EC" id="2.7.11.1" evidence="2"/>
<comment type="similarity">
    <text evidence="1">Belongs to the protein kinase superfamily. NEK Ser/Thr protein kinase family. NIMA subfamily.</text>
</comment>
<dbReference type="PANTHER" id="PTHR44899:SF8">
    <property type="entry name" value="NIMA-RELATED KINASE 11"/>
    <property type="match status" value="1"/>
</dbReference>
<keyword evidence="5" id="KW-0547">Nucleotide-binding</keyword>
<evidence type="ECO:0000256" key="3">
    <source>
        <dbReference type="ARBA" id="ARBA00022527"/>
    </source>
</evidence>
<dbReference type="InterPro" id="IPR000719">
    <property type="entry name" value="Prot_kinase_dom"/>
</dbReference>
<keyword evidence="3" id="KW-0723">Serine/threonine-protein kinase</keyword>
<evidence type="ECO:0000259" key="11">
    <source>
        <dbReference type="PROSITE" id="PS50011"/>
    </source>
</evidence>
<feature type="domain" description="Protein kinase" evidence="11">
    <location>
        <begin position="21"/>
        <end position="279"/>
    </location>
</feature>
<dbReference type="PROSITE" id="PS50011">
    <property type="entry name" value="PROTEIN_KINASE_DOM"/>
    <property type="match status" value="1"/>
</dbReference>
<keyword evidence="6" id="KW-0418">Kinase</keyword>
<organism evidence="12 13">
    <name type="scientific">Octopus sinensis</name>
    <name type="common">East Asian common octopus</name>
    <dbReference type="NCBI Taxonomy" id="2607531"/>
    <lineage>
        <taxon>Eukaryota</taxon>
        <taxon>Metazoa</taxon>
        <taxon>Spiralia</taxon>
        <taxon>Lophotrochozoa</taxon>
        <taxon>Mollusca</taxon>
        <taxon>Cephalopoda</taxon>
        <taxon>Coleoidea</taxon>
        <taxon>Octopodiformes</taxon>
        <taxon>Octopoda</taxon>
        <taxon>Incirrata</taxon>
        <taxon>Octopodidae</taxon>
        <taxon>Octopus</taxon>
    </lineage>
</organism>
<dbReference type="Proteomes" id="UP000515154">
    <property type="component" value="Linkage group LG4"/>
</dbReference>
<comment type="catalytic activity">
    <reaction evidence="9">
        <text>L-seryl-[protein] + ATP = O-phospho-L-seryl-[protein] + ADP + H(+)</text>
        <dbReference type="Rhea" id="RHEA:17989"/>
        <dbReference type="Rhea" id="RHEA-COMP:9863"/>
        <dbReference type="Rhea" id="RHEA-COMP:11604"/>
        <dbReference type="ChEBI" id="CHEBI:15378"/>
        <dbReference type="ChEBI" id="CHEBI:29999"/>
        <dbReference type="ChEBI" id="CHEBI:30616"/>
        <dbReference type="ChEBI" id="CHEBI:83421"/>
        <dbReference type="ChEBI" id="CHEBI:456216"/>
        <dbReference type="EC" id="2.7.11.1"/>
    </reaction>
</comment>
<evidence type="ECO:0000256" key="7">
    <source>
        <dbReference type="ARBA" id="ARBA00022840"/>
    </source>
</evidence>
<evidence type="ECO:0000256" key="4">
    <source>
        <dbReference type="ARBA" id="ARBA00022679"/>
    </source>
</evidence>
<dbReference type="InterPro" id="IPR051131">
    <property type="entry name" value="NEK_Ser/Thr_kinase_NIMA"/>
</dbReference>
<comment type="catalytic activity">
    <reaction evidence="8">
        <text>L-threonyl-[protein] + ATP = O-phospho-L-threonyl-[protein] + ADP + H(+)</text>
        <dbReference type="Rhea" id="RHEA:46608"/>
        <dbReference type="Rhea" id="RHEA-COMP:11060"/>
        <dbReference type="Rhea" id="RHEA-COMP:11605"/>
        <dbReference type="ChEBI" id="CHEBI:15378"/>
        <dbReference type="ChEBI" id="CHEBI:30013"/>
        <dbReference type="ChEBI" id="CHEBI:30616"/>
        <dbReference type="ChEBI" id="CHEBI:61977"/>
        <dbReference type="ChEBI" id="CHEBI:456216"/>
        <dbReference type="EC" id="2.7.11.1"/>
    </reaction>
</comment>
<evidence type="ECO:0000256" key="1">
    <source>
        <dbReference type="ARBA" id="ARBA00010886"/>
    </source>
</evidence>
<dbReference type="FunFam" id="3.30.200.20:FF:000042">
    <property type="entry name" value="Aurora kinase A"/>
    <property type="match status" value="1"/>
</dbReference>
<dbReference type="InterPro" id="IPR011009">
    <property type="entry name" value="Kinase-like_dom_sf"/>
</dbReference>
<sequence length="560" mass="64158">MITNRPVEGSNKVPTVLAERYVIGKKLGSGHFGTVYLCKDKEENEKNSQKVLKKIYLNEKKPKETDTAEQEAALLSQLSNPNILKFLDKLIDDECFCIITEYCEGGDLDQYIEKCVRAKSTISVKQTLDWFIQILLGVNYIHSRHILHRDLKSRNIFLKNGIIKIGDFGISRILAGPSDYASTFIGTPYYMSPEVLKHEGYNCKADIWSIGCILFDMCALEHPFTGESFYSIVNKIVKMEPPPLPNRYPEELSNIFNLMLKKNPAERPSTRDILKMPFICRHFPKMNDECKIDGKLEAIKHQWLENTTKKRALKAKSKFHFPVSTGRDGDGTVRKTAWMPSRDGPSAQYPAVSVQTSSDSSSDEDEKTITGKHNGSSLPIKPTVYNHDDRPITPLRQTFPSGSDIYKEFEDGIPTTPQLAEEYYTSDFEDDEDEEMTLCNTVNDTCQDREMMLNYLQNALSYPEDQSNTLTTDNSGAFGPEARSNRIRNLRRECKIALGPEMFQNVYKYLWQVRLKKIKETCLNEEEMKGLQEIVKETNYGMMVEQLIFFEEQENPGMFK</sequence>
<evidence type="ECO:0000256" key="6">
    <source>
        <dbReference type="ARBA" id="ARBA00022777"/>
    </source>
</evidence>
<proteinExistence type="inferred from homology"/>
<dbReference type="Pfam" id="PF00069">
    <property type="entry name" value="Pkinase"/>
    <property type="match status" value="1"/>
</dbReference>
<dbReference type="KEGG" id="osn:115210651"/>
<keyword evidence="4" id="KW-0808">Transferase</keyword>
<evidence type="ECO:0000256" key="2">
    <source>
        <dbReference type="ARBA" id="ARBA00012513"/>
    </source>
</evidence>
<dbReference type="PANTHER" id="PTHR44899">
    <property type="entry name" value="CAMK FAMILY PROTEIN KINASE"/>
    <property type="match status" value="1"/>
</dbReference>
<evidence type="ECO:0000256" key="9">
    <source>
        <dbReference type="ARBA" id="ARBA00048679"/>
    </source>
</evidence>
<dbReference type="RefSeq" id="XP_029635165.1">
    <property type="nucleotide sequence ID" value="XM_029779305.2"/>
</dbReference>
<evidence type="ECO:0000313" key="12">
    <source>
        <dbReference type="Proteomes" id="UP000515154"/>
    </source>
</evidence>
<reference evidence="13" key="1">
    <citation type="submission" date="2025-08" db="UniProtKB">
        <authorList>
            <consortium name="RefSeq"/>
        </authorList>
    </citation>
    <scope>IDENTIFICATION</scope>
</reference>
<name>A0A6P7SAF2_9MOLL</name>
<protein>
    <recommendedName>
        <fullName evidence="2">non-specific serine/threonine protein kinase</fullName>
        <ecNumber evidence="2">2.7.11.1</ecNumber>
    </recommendedName>
</protein>
<keyword evidence="7" id="KW-0067">ATP-binding</keyword>
<dbReference type="InterPro" id="IPR001245">
    <property type="entry name" value="Ser-Thr/Tyr_kinase_cat_dom"/>
</dbReference>
<dbReference type="Gene3D" id="1.10.510.10">
    <property type="entry name" value="Transferase(Phosphotransferase) domain 1"/>
    <property type="match status" value="1"/>
</dbReference>